<name>A0A7W7XZY9_9GAMM</name>
<evidence type="ECO:0000256" key="1">
    <source>
        <dbReference type="SAM" id="Phobius"/>
    </source>
</evidence>
<proteinExistence type="predicted"/>
<dbReference type="PANTHER" id="PTHR39084">
    <property type="entry name" value="MEMBRANE PROTEIN-RELATED"/>
    <property type="match status" value="1"/>
</dbReference>
<feature type="transmembrane region" description="Helical" evidence="1">
    <location>
        <begin position="256"/>
        <end position="276"/>
    </location>
</feature>
<dbReference type="PANTHER" id="PTHR39084:SF1">
    <property type="entry name" value="DUF4010 DOMAIN-CONTAINING PROTEIN"/>
    <property type="match status" value="1"/>
</dbReference>
<feature type="domain" description="MgtC/SapB/SrpB/YhiD N-terminal" evidence="2">
    <location>
        <begin position="11"/>
        <end position="123"/>
    </location>
</feature>
<gene>
    <name evidence="4" type="ORF">HNQ58_001424</name>
</gene>
<dbReference type="InterPro" id="IPR025105">
    <property type="entry name" value="DUF4010"/>
</dbReference>
<dbReference type="Pfam" id="PF13194">
    <property type="entry name" value="DUF4010"/>
    <property type="match status" value="1"/>
</dbReference>
<dbReference type="RefSeq" id="WP_183948206.1">
    <property type="nucleotide sequence ID" value="NZ_JACHHX010000008.1"/>
</dbReference>
<dbReference type="Proteomes" id="UP000519004">
    <property type="component" value="Unassembled WGS sequence"/>
</dbReference>
<reference evidence="4 5" key="1">
    <citation type="submission" date="2020-08" db="EMBL/GenBank/DDBJ databases">
        <title>Genomic Encyclopedia of Type Strains, Phase IV (KMG-IV): sequencing the most valuable type-strain genomes for metagenomic binning, comparative biology and taxonomic classification.</title>
        <authorList>
            <person name="Goeker M."/>
        </authorList>
    </citation>
    <scope>NUCLEOTIDE SEQUENCE [LARGE SCALE GENOMIC DNA]</scope>
    <source>
        <strain evidence="4 5">DSM 25897</strain>
    </source>
</reference>
<organism evidence="4 5">
    <name type="scientific">Rehaibacterium terrae</name>
    <dbReference type="NCBI Taxonomy" id="1341696"/>
    <lineage>
        <taxon>Bacteria</taxon>
        <taxon>Pseudomonadati</taxon>
        <taxon>Pseudomonadota</taxon>
        <taxon>Gammaproteobacteria</taxon>
        <taxon>Lysobacterales</taxon>
        <taxon>Lysobacteraceae</taxon>
        <taxon>Rehaibacterium</taxon>
    </lineage>
</organism>
<dbReference type="EMBL" id="JACHHX010000008">
    <property type="protein sequence ID" value="MBB5015520.1"/>
    <property type="molecule type" value="Genomic_DNA"/>
</dbReference>
<keyword evidence="1" id="KW-1133">Transmembrane helix</keyword>
<feature type="transmembrane region" description="Helical" evidence="1">
    <location>
        <begin position="323"/>
        <end position="349"/>
    </location>
</feature>
<feature type="transmembrane region" description="Helical" evidence="1">
    <location>
        <begin position="361"/>
        <end position="380"/>
    </location>
</feature>
<evidence type="ECO:0000259" key="3">
    <source>
        <dbReference type="Pfam" id="PF13194"/>
    </source>
</evidence>
<feature type="transmembrane region" description="Helical" evidence="1">
    <location>
        <begin position="194"/>
        <end position="214"/>
    </location>
</feature>
<evidence type="ECO:0000259" key="2">
    <source>
        <dbReference type="Pfam" id="PF02308"/>
    </source>
</evidence>
<keyword evidence="5" id="KW-1185">Reference proteome</keyword>
<feature type="transmembrane region" description="Helical" evidence="1">
    <location>
        <begin position="137"/>
        <end position="155"/>
    </location>
</feature>
<feature type="transmembrane region" description="Helical" evidence="1">
    <location>
        <begin position="167"/>
        <end position="188"/>
    </location>
</feature>
<dbReference type="Pfam" id="PF02308">
    <property type="entry name" value="MgtC"/>
    <property type="match status" value="1"/>
</dbReference>
<feature type="transmembrane region" description="Helical" evidence="1">
    <location>
        <begin position="226"/>
        <end position="250"/>
    </location>
</feature>
<feature type="domain" description="DUF4010" evidence="3">
    <location>
        <begin position="172"/>
        <end position="382"/>
    </location>
</feature>
<dbReference type="AlphaFoldDB" id="A0A7W7XZY9"/>
<dbReference type="InterPro" id="IPR049177">
    <property type="entry name" value="MgtC_SapB_SrpB_YhiD_N"/>
</dbReference>
<keyword evidence="1" id="KW-0472">Membrane</keyword>
<feature type="transmembrane region" description="Helical" evidence="1">
    <location>
        <begin position="297"/>
        <end position="317"/>
    </location>
</feature>
<protein>
    <submittedName>
        <fullName evidence="4">Uncharacterized membrane protein (DUF4010 family)</fullName>
    </submittedName>
</protein>
<feature type="transmembrane region" description="Helical" evidence="1">
    <location>
        <begin position="386"/>
        <end position="407"/>
    </location>
</feature>
<evidence type="ECO:0000313" key="4">
    <source>
        <dbReference type="EMBL" id="MBB5015520.1"/>
    </source>
</evidence>
<feature type="transmembrane region" description="Helical" evidence="1">
    <location>
        <begin position="40"/>
        <end position="69"/>
    </location>
</feature>
<sequence length="408" mass="41205">MAVSVDAFTGLATALGLGLLIGAVRERAGAATAGLRTHAIAALAGAVALWLSPWVLLVTLLAVAAFAALGYRRSAGADPGLTGEVALLLTPLLGALAMREPAWAAGLGVVAAVLLKAKSALHRFTRELLSERELHDALVLLASALVVLPLLPSEAIDPWGVLRPSALWRLVVLVMAVGLLGHVALRLVGARWGLPVAGFFAGFVSSTAAVAGFGQRVRATPSLRTYAVAAAMFANLASLLLFAAIVATLAPSLLRAALPPLAAAGLVLLSGGLFGLSRAPALAADLPPEPDARSFRLRHALLFALAIALVLLLSAWLRDWVGAHGALAAATLAALAEWHAAAATVAQLAAAGAIQIDQGRLGLVLLLAASTLAKSALAFVSGGRGYGLRVTVGLSAMTAAAAAALVLP</sequence>
<comment type="caution">
    <text evidence="4">The sequence shown here is derived from an EMBL/GenBank/DDBJ whole genome shotgun (WGS) entry which is preliminary data.</text>
</comment>
<accession>A0A7W7XZY9</accession>
<keyword evidence="1" id="KW-0812">Transmembrane</keyword>
<evidence type="ECO:0000313" key="5">
    <source>
        <dbReference type="Proteomes" id="UP000519004"/>
    </source>
</evidence>